<reference evidence="4 5" key="1">
    <citation type="journal article" date="2011" name="Stand. Genomic Sci.">
        <title>Complete genome sequence of Haliscomenobacter hydrossis type strain (O).</title>
        <authorList>
            <consortium name="US DOE Joint Genome Institute (JGI-PGF)"/>
            <person name="Daligault H."/>
            <person name="Lapidus A."/>
            <person name="Zeytun A."/>
            <person name="Nolan M."/>
            <person name="Lucas S."/>
            <person name="Del Rio T.G."/>
            <person name="Tice H."/>
            <person name="Cheng J.F."/>
            <person name="Tapia R."/>
            <person name="Han C."/>
            <person name="Goodwin L."/>
            <person name="Pitluck S."/>
            <person name="Liolios K."/>
            <person name="Pagani I."/>
            <person name="Ivanova N."/>
            <person name="Huntemann M."/>
            <person name="Mavromatis K."/>
            <person name="Mikhailova N."/>
            <person name="Pati A."/>
            <person name="Chen A."/>
            <person name="Palaniappan K."/>
            <person name="Land M."/>
            <person name="Hauser L."/>
            <person name="Brambilla E.M."/>
            <person name="Rohde M."/>
            <person name="Verbarg S."/>
            <person name="Goker M."/>
            <person name="Bristow J."/>
            <person name="Eisen J.A."/>
            <person name="Markowitz V."/>
            <person name="Hugenholtz P."/>
            <person name="Kyrpides N.C."/>
            <person name="Klenk H.P."/>
            <person name="Woyke T."/>
        </authorList>
    </citation>
    <scope>NUCLEOTIDE SEQUENCE [LARGE SCALE GENOMIC DNA]</scope>
    <source>
        <strain evidence="5">ATCC 27775 / DSM 1100 / LMG 10767 / O</strain>
    </source>
</reference>
<dbReference type="AlphaFoldDB" id="F4L116"/>
<organism evidence="4 5">
    <name type="scientific">Haliscomenobacter hydrossis (strain ATCC 27775 / DSM 1100 / LMG 10767 / O)</name>
    <dbReference type="NCBI Taxonomy" id="760192"/>
    <lineage>
        <taxon>Bacteria</taxon>
        <taxon>Pseudomonadati</taxon>
        <taxon>Bacteroidota</taxon>
        <taxon>Saprospiria</taxon>
        <taxon>Saprospirales</taxon>
        <taxon>Haliscomenobacteraceae</taxon>
        <taxon>Haliscomenobacter</taxon>
    </lineage>
</organism>
<dbReference type="OrthoDB" id="9808066at2"/>
<dbReference type="SUPFAM" id="SSF50156">
    <property type="entry name" value="PDZ domain-like"/>
    <property type="match status" value="1"/>
</dbReference>
<dbReference type="PANTHER" id="PTHR36453">
    <property type="entry name" value="SECRETED PROTEIN-RELATED"/>
    <property type="match status" value="1"/>
</dbReference>
<evidence type="ECO:0000313" key="5">
    <source>
        <dbReference type="Proteomes" id="UP000008461"/>
    </source>
</evidence>
<dbReference type="Gene3D" id="2.30.42.10">
    <property type="match status" value="1"/>
</dbReference>
<proteinExistence type="predicted"/>
<dbReference type="EMBL" id="CP002691">
    <property type="protein sequence ID" value="AEE51603.1"/>
    <property type="molecule type" value="Genomic_DNA"/>
</dbReference>
<dbReference type="STRING" id="760192.Halhy_3751"/>
<protein>
    <submittedName>
        <fullName evidence="4">PDZ/DHR/GLGF domain protein</fullName>
    </submittedName>
</protein>
<dbReference type="InterPro" id="IPR036034">
    <property type="entry name" value="PDZ_sf"/>
</dbReference>
<reference key="2">
    <citation type="submission" date="2011-04" db="EMBL/GenBank/DDBJ databases">
        <title>Complete sequence of chromosome of Haliscomenobacter hydrossis DSM 1100.</title>
        <authorList>
            <consortium name="US DOE Joint Genome Institute (JGI-PGF)"/>
            <person name="Lucas S."/>
            <person name="Han J."/>
            <person name="Lapidus A."/>
            <person name="Bruce D."/>
            <person name="Goodwin L."/>
            <person name="Pitluck S."/>
            <person name="Peters L."/>
            <person name="Kyrpides N."/>
            <person name="Mavromatis K."/>
            <person name="Ivanova N."/>
            <person name="Ovchinnikova G."/>
            <person name="Pagani I."/>
            <person name="Daligault H."/>
            <person name="Detter J.C."/>
            <person name="Han C."/>
            <person name="Land M."/>
            <person name="Hauser L."/>
            <person name="Markowitz V."/>
            <person name="Cheng J.-F."/>
            <person name="Hugenholtz P."/>
            <person name="Woyke T."/>
            <person name="Wu D."/>
            <person name="Verbarg S."/>
            <person name="Frueling A."/>
            <person name="Brambilla E."/>
            <person name="Klenk H.-P."/>
            <person name="Eisen J.A."/>
        </authorList>
    </citation>
    <scope>NUCLEOTIDE SEQUENCE</scope>
    <source>
        <strain>DSM 1100</strain>
    </source>
</reference>
<dbReference type="InterPro" id="IPR006626">
    <property type="entry name" value="PbH1"/>
</dbReference>
<dbReference type="Pfam" id="PF13229">
    <property type="entry name" value="Beta_helix"/>
    <property type="match status" value="1"/>
</dbReference>
<name>F4L116_HALH1</name>
<dbReference type="RefSeq" id="WP_013766142.1">
    <property type="nucleotide sequence ID" value="NC_015510.1"/>
</dbReference>
<feature type="chain" id="PRO_5003310535" evidence="1">
    <location>
        <begin position="23"/>
        <end position="774"/>
    </location>
</feature>
<evidence type="ECO:0000259" key="2">
    <source>
        <dbReference type="Pfam" id="PF13180"/>
    </source>
</evidence>
<keyword evidence="1" id="KW-0732">Signal</keyword>
<evidence type="ECO:0000313" key="4">
    <source>
        <dbReference type="EMBL" id="AEE51603.1"/>
    </source>
</evidence>
<dbReference type="InterPro" id="IPR011050">
    <property type="entry name" value="Pectin_lyase_fold/virulence"/>
</dbReference>
<feature type="signal peptide" evidence="1">
    <location>
        <begin position="1"/>
        <end position="22"/>
    </location>
</feature>
<dbReference type="eggNOG" id="COG0265">
    <property type="taxonomic scope" value="Bacteria"/>
</dbReference>
<accession>F4L116</accession>
<feature type="domain" description="PDZ" evidence="2">
    <location>
        <begin position="704"/>
        <end position="771"/>
    </location>
</feature>
<dbReference type="HOGENOM" id="CLU_009237_0_0_10"/>
<feature type="domain" description="Right handed beta helix" evidence="3">
    <location>
        <begin position="309"/>
        <end position="448"/>
    </location>
</feature>
<keyword evidence="5" id="KW-1185">Reference proteome</keyword>
<evidence type="ECO:0000259" key="3">
    <source>
        <dbReference type="Pfam" id="PF13229"/>
    </source>
</evidence>
<dbReference type="KEGG" id="hhy:Halhy_3751"/>
<dbReference type="SMART" id="SM00710">
    <property type="entry name" value="PbH1"/>
    <property type="match status" value="5"/>
</dbReference>
<dbReference type="Pfam" id="PF13180">
    <property type="entry name" value="PDZ_2"/>
    <property type="match status" value="1"/>
</dbReference>
<evidence type="ECO:0000256" key="1">
    <source>
        <dbReference type="SAM" id="SignalP"/>
    </source>
</evidence>
<dbReference type="PANTHER" id="PTHR36453:SF1">
    <property type="entry name" value="RIGHT HANDED BETA HELIX DOMAIN-CONTAINING PROTEIN"/>
    <property type="match status" value="1"/>
</dbReference>
<sequence>MKKPFYLFIGLCLFIAQSPAQSTIYVSPTGKDHNTGTLQTPVATLEKALSLAQNAKAPSIDIQLFAGTHYLGKTLVIDASKWKGKTLSVFNYQQGAVTLSGGKRVRLQWQKTSDNLWKAQLDNPAFEQLFVNGKLQVLARYPNYTDTVKIFNGFATDAIAPERVNRWSNPKNGFVHAMHAGQWGGFQYRITGKKGNELLLDGGTQNNRPSAMHTKYRFVENIFEELDAPGEWYFNEAEKTLYFFPPPGLNLATAKIEISALKHLIELKGQEEEPLKNVSIKGIHFVNAERTFMEKYEPLLRSDWCIYRGAAVVFENTENCTISDCTFNDLGGNALFINRYNLNAIIRGCHFYDIGASAICLVGDTSAVRSVPNRYEKVIPPDQMDYVPGPNNHLYPRQCLIEDNLIHHIGRVEKQVAGVQIQVAAQITVRHNSIYQVPRAAINVGDGAFGGHLIEYNDAFETVLETSDHGAFNSWGRDRYWHFNNDNDISLALLDAQYTTIIRNNRFRCDHGWDVDLDDGSSNYHIYNNVFLKGGLKLREGYFRVAENNIFINNSLHPHVWFKNSGDVIQRNVFMRAYFPIGVNDWGKTIDYNFFSTATDLDKARSKGTDSSSIAGELHFVNPVEADFTLSKGSKAFEIGFENFPMDRFGVQKPTLKKLAAQPRIPDLLFISNEKTFKELSWLNAKIKSINGLGDRSAYGLPDENGVIVLELSAKSPLAKSGLLKGDVIRKANGELVTHAESLLLLYEKVLWTGRLSLQVMRNQALKDLVIILE</sequence>
<dbReference type="InterPro" id="IPR001478">
    <property type="entry name" value="PDZ"/>
</dbReference>
<dbReference type="InterPro" id="IPR039448">
    <property type="entry name" value="Beta_helix"/>
</dbReference>
<dbReference type="Gene3D" id="2.160.20.10">
    <property type="entry name" value="Single-stranded right-handed beta-helix, Pectin lyase-like"/>
    <property type="match status" value="2"/>
</dbReference>
<dbReference type="InterPro" id="IPR012334">
    <property type="entry name" value="Pectin_lyas_fold"/>
</dbReference>
<dbReference type="SUPFAM" id="SSF51126">
    <property type="entry name" value="Pectin lyase-like"/>
    <property type="match status" value="1"/>
</dbReference>
<dbReference type="Proteomes" id="UP000008461">
    <property type="component" value="Chromosome"/>
</dbReference>
<gene>
    <name evidence="4" type="ordered locus">Halhy_3751</name>
</gene>